<dbReference type="InterPro" id="IPR023162">
    <property type="entry name" value="Apc36109-like_dom_sf"/>
</dbReference>
<dbReference type="HOGENOM" id="CLU_173813_0_0_9"/>
<name>I2C9I1_BACAY</name>
<evidence type="ECO:0000313" key="1">
    <source>
        <dbReference type="EMBL" id="AFJ63305.1"/>
    </source>
</evidence>
<dbReference type="AlphaFoldDB" id="I2C9I1"/>
<dbReference type="Gene3D" id="1.10.340.20">
    <property type="entry name" value="Apc36109-like domain"/>
    <property type="match status" value="1"/>
</dbReference>
<proteinExistence type="predicted"/>
<dbReference type="EMBL" id="CP003332">
    <property type="protein sequence ID" value="AFJ63305.1"/>
    <property type="molecule type" value="Genomic_DNA"/>
</dbReference>
<dbReference type="Proteomes" id="UP000002878">
    <property type="component" value="Chromosome"/>
</dbReference>
<accession>I2C9I1</accession>
<dbReference type="InterPro" id="IPR015053">
    <property type="entry name" value="DUF1871"/>
</dbReference>
<dbReference type="Pfam" id="PF08958">
    <property type="entry name" value="DUF1871"/>
    <property type="match status" value="1"/>
</dbReference>
<evidence type="ECO:0000313" key="2">
    <source>
        <dbReference type="Proteomes" id="UP000002878"/>
    </source>
</evidence>
<organism evidence="1 2">
    <name type="scientific">Bacillus amyloliquefaciens (strain Y2)</name>
    <name type="common">Bacillus amyloliquefaciens subsp. plantarum (strain B9601-Y2)</name>
    <dbReference type="NCBI Taxonomy" id="1155777"/>
    <lineage>
        <taxon>Bacteria</taxon>
        <taxon>Bacillati</taxon>
        <taxon>Bacillota</taxon>
        <taxon>Bacilli</taxon>
        <taxon>Bacillales</taxon>
        <taxon>Bacillaceae</taxon>
        <taxon>Bacillus</taxon>
        <taxon>Bacillus amyloliquefaciens group</taxon>
    </lineage>
</organism>
<reference evidence="1 2" key="1">
    <citation type="journal article" date="2012" name="J. Biotechnol.">
        <title>Genome sequence of the plant growth promoting strain Bacillus amyloliquefaciens subsp. plantarum B9601-Y2 and expression of mersacidin and other secondary metabolites.</title>
        <authorList>
            <person name="He P."/>
            <person name="Hao K."/>
            <person name="Blom J."/>
            <person name="Ruckert C."/>
            <person name="Vater J."/>
            <person name="Mao Z."/>
            <person name="Wu Y."/>
            <person name="Hou M."/>
            <person name="He P."/>
            <person name="He Y."/>
            <person name="Borriss R."/>
        </authorList>
    </citation>
    <scope>NUCLEOTIDE SEQUENCE [LARGE SCALE GENOMIC DNA]</scope>
    <source>
        <strain evidence="1">Y2</strain>
    </source>
</reference>
<dbReference type="KEGG" id="bqy:MUS_3433"/>
<gene>
    <name evidence="1" type="ORF">MUS_3433</name>
</gene>
<evidence type="ECO:0008006" key="3">
    <source>
        <dbReference type="Google" id="ProtNLM"/>
    </source>
</evidence>
<dbReference type="SUPFAM" id="SSF116922">
    <property type="entry name" value="YugE-like"/>
    <property type="match status" value="1"/>
</dbReference>
<dbReference type="PATRIC" id="fig|1126211.3.peg.3263"/>
<sequence>MKMEESQAVMEMMKIIAKWDPFKYGEDFYETEAVDIVQAVYSEDRADKLAAAIQDIFEASFEQKLPIEGCQKAAEQLLSIKESSSCTP</sequence>
<protein>
    <recommendedName>
        <fullName evidence="3">DUF1871 family protein</fullName>
    </recommendedName>
</protein>